<dbReference type="GO" id="GO:0046872">
    <property type="term" value="F:metal ion binding"/>
    <property type="evidence" value="ECO:0007669"/>
    <property type="project" value="UniProtKB-KW"/>
</dbReference>
<dbReference type="KEGG" id="nml:Namu_3765"/>
<evidence type="ECO:0000256" key="4">
    <source>
        <dbReference type="ARBA" id="ARBA00022833"/>
    </source>
</evidence>
<evidence type="ECO:0000259" key="9">
    <source>
        <dbReference type="Pfam" id="PF01435"/>
    </source>
</evidence>
<evidence type="ECO:0000313" key="10">
    <source>
        <dbReference type="EMBL" id="ACV80063.1"/>
    </source>
</evidence>
<keyword evidence="11" id="KW-1185">Reference proteome</keyword>
<evidence type="ECO:0000256" key="1">
    <source>
        <dbReference type="ARBA" id="ARBA00022670"/>
    </source>
</evidence>
<evidence type="ECO:0000313" key="11">
    <source>
        <dbReference type="Proteomes" id="UP000002218"/>
    </source>
</evidence>
<dbReference type="STRING" id="479431.Namu_3765"/>
<dbReference type="Proteomes" id="UP000002218">
    <property type="component" value="Chromosome"/>
</dbReference>
<dbReference type="GO" id="GO:0004222">
    <property type="term" value="F:metalloendopeptidase activity"/>
    <property type="evidence" value="ECO:0007669"/>
    <property type="project" value="InterPro"/>
</dbReference>
<keyword evidence="8" id="KW-1133">Transmembrane helix</keyword>
<dbReference type="HOGENOM" id="CLU_056335_1_0_11"/>
<protein>
    <submittedName>
        <fullName evidence="10">Peptidase M48 Ste24p</fullName>
    </submittedName>
</protein>
<dbReference type="eggNOG" id="COG0501">
    <property type="taxonomic scope" value="Bacteria"/>
</dbReference>
<reference evidence="10 11" key="2">
    <citation type="journal article" date="2010" name="Stand. Genomic Sci.">
        <title>Complete genome sequence of Nakamurella multipartita type strain (Y-104).</title>
        <authorList>
            <person name="Tice H."/>
            <person name="Mayilraj S."/>
            <person name="Sims D."/>
            <person name="Lapidus A."/>
            <person name="Nolan M."/>
            <person name="Lucas S."/>
            <person name="Glavina Del Rio T."/>
            <person name="Copeland A."/>
            <person name="Cheng J.F."/>
            <person name="Meincke L."/>
            <person name="Bruce D."/>
            <person name="Goodwin L."/>
            <person name="Pitluck S."/>
            <person name="Ivanova N."/>
            <person name="Mavromatis K."/>
            <person name="Ovchinnikova G."/>
            <person name="Pati A."/>
            <person name="Chen A."/>
            <person name="Palaniappan K."/>
            <person name="Land M."/>
            <person name="Hauser L."/>
            <person name="Chang Y.J."/>
            <person name="Jeffries C.D."/>
            <person name="Detter J.C."/>
            <person name="Brettin T."/>
            <person name="Rohde M."/>
            <person name="Goker M."/>
            <person name="Bristow J."/>
            <person name="Eisen J.A."/>
            <person name="Markowitz V."/>
            <person name="Hugenholtz P."/>
            <person name="Kyrpides N.C."/>
            <person name="Klenk H.P."/>
            <person name="Chen F."/>
        </authorList>
    </citation>
    <scope>NUCLEOTIDE SEQUENCE [LARGE SCALE GENOMIC DNA]</scope>
    <source>
        <strain evidence="11">ATCC 700099 / DSM 44233 / CIP 104796 / JCM 9543 / NBRC 105858 / Y-104</strain>
    </source>
</reference>
<comment type="similarity">
    <text evidence="6">Belongs to the peptidase M48 family.</text>
</comment>
<evidence type="ECO:0000256" key="6">
    <source>
        <dbReference type="RuleBase" id="RU003983"/>
    </source>
</evidence>
<keyword evidence="8" id="KW-0812">Transmembrane</keyword>
<dbReference type="AlphaFoldDB" id="C8XG61"/>
<dbReference type="InterPro" id="IPR052173">
    <property type="entry name" value="Beta-lactam_resp_regulator"/>
</dbReference>
<keyword evidence="4 6" id="KW-0862">Zinc</keyword>
<name>C8XG61_NAKMY</name>
<proteinExistence type="inferred from homology"/>
<keyword evidence="5 6" id="KW-0482">Metalloprotease</keyword>
<sequence>MDADLAPAAGPTPVAAIGCLLVLIGVTLAAPVSLALAHARWPRRAPACSLLLWQGVCLGAGFSVVAGLALLAVEPSGHTLVGAGLSWWGSLFAGELAPWRAVCGLLGLAVAVLLLTTLIRTAWRTVRRRRGHRQLLDLLTRPIPPRVPIGAGCQVRLMDHRSAVAYTLPGLHARLVVSTGLVDLLTPVELAAVVEHERAHLRARHDILILPFQSWVAAVGRVRGVREAGRSVTELTEMLADDVARARSAPGALASALTRVALEGRTRAGTDGPDTIGGQAAGSDAHRAGSGTCVTDRVRRMNDPRPLPLFARALIVLTAAGLLAIPATVLTLTW</sequence>
<feature type="domain" description="Peptidase M48" evidence="9">
    <location>
        <begin position="157"/>
        <end position="211"/>
    </location>
</feature>
<accession>C8XG61</accession>
<evidence type="ECO:0000256" key="3">
    <source>
        <dbReference type="ARBA" id="ARBA00022801"/>
    </source>
</evidence>
<dbReference type="Gene3D" id="3.30.2010.10">
    <property type="entry name" value="Metalloproteases ('zincins'), catalytic domain"/>
    <property type="match status" value="1"/>
</dbReference>
<feature type="transmembrane region" description="Helical" evidence="8">
    <location>
        <begin position="99"/>
        <end position="123"/>
    </location>
</feature>
<evidence type="ECO:0000256" key="8">
    <source>
        <dbReference type="SAM" id="Phobius"/>
    </source>
</evidence>
<dbReference type="PANTHER" id="PTHR34978">
    <property type="entry name" value="POSSIBLE SENSOR-TRANSDUCER PROTEIN BLAR"/>
    <property type="match status" value="1"/>
</dbReference>
<dbReference type="InterPro" id="IPR001915">
    <property type="entry name" value="Peptidase_M48"/>
</dbReference>
<feature type="transmembrane region" description="Helical" evidence="8">
    <location>
        <begin position="309"/>
        <end position="332"/>
    </location>
</feature>
<gene>
    <name evidence="10" type="ordered locus">Namu_3765</name>
</gene>
<feature type="region of interest" description="Disordered" evidence="7">
    <location>
        <begin position="267"/>
        <end position="292"/>
    </location>
</feature>
<feature type="transmembrane region" description="Helical" evidence="8">
    <location>
        <begin position="14"/>
        <end position="38"/>
    </location>
</feature>
<evidence type="ECO:0000256" key="7">
    <source>
        <dbReference type="SAM" id="MobiDB-lite"/>
    </source>
</evidence>
<keyword evidence="2" id="KW-0479">Metal-binding</keyword>
<dbReference type="EMBL" id="CP001737">
    <property type="protein sequence ID" value="ACV80063.1"/>
    <property type="molecule type" value="Genomic_DNA"/>
</dbReference>
<dbReference type="RefSeq" id="WP_015748890.1">
    <property type="nucleotide sequence ID" value="NC_013235.1"/>
</dbReference>
<keyword evidence="3 6" id="KW-0378">Hydrolase</keyword>
<reference evidence="11" key="1">
    <citation type="submission" date="2009-09" db="EMBL/GenBank/DDBJ databases">
        <title>The complete genome of Nakamurella multipartita DSM 44233.</title>
        <authorList>
            <consortium name="US DOE Joint Genome Institute (JGI-PGF)"/>
            <person name="Lucas S."/>
            <person name="Copeland A."/>
            <person name="Lapidus A."/>
            <person name="Glavina del Rio T."/>
            <person name="Dalin E."/>
            <person name="Tice H."/>
            <person name="Bruce D."/>
            <person name="Goodwin L."/>
            <person name="Pitluck S."/>
            <person name="Kyrpides N."/>
            <person name="Mavromatis K."/>
            <person name="Ivanova N."/>
            <person name="Ovchinnikova G."/>
            <person name="Sims D."/>
            <person name="Meincke L."/>
            <person name="Brettin T."/>
            <person name="Detter J.C."/>
            <person name="Han C."/>
            <person name="Larimer F."/>
            <person name="Land M."/>
            <person name="Hauser L."/>
            <person name="Markowitz V."/>
            <person name="Cheng J.-F."/>
            <person name="Hugenholtz P."/>
            <person name="Woyke T."/>
            <person name="Wu D."/>
            <person name="Klenk H.-P."/>
            <person name="Eisen J.A."/>
        </authorList>
    </citation>
    <scope>NUCLEOTIDE SEQUENCE [LARGE SCALE GENOMIC DNA]</scope>
    <source>
        <strain evidence="11">ATCC 700099 / DSM 44233 / CIP 104796 / JCM 9543 / NBRC 105858 / Y-104</strain>
    </source>
</reference>
<dbReference type="Pfam" id="PF01435">
    <property type="entry name" value="Peptidase_M48"/>
    <property type="match status" value="1"/>
</dbReference>
<dbReference type="OrthoDB" id="9785340at2"/>
<dbReference type="InParanoid" id="C8XG61"/>
<keyword evidence="1 6" id="KW-0645">Protease</keyword>
<dbReference type="CDD" id="cd07326">
    <property type="entry name" value="M56_BlaR1_MecR1_like"/>
    <property type="match status" value="1"/>
</dbReference>
<organism evidence="10 11">
    <name type="scientific">Nakamurella multipartita (strain ATCC 700099 / DSM 44233 / CIP 104796 / JCM 9543 / NBRC 105858 / Y-104)</name>
    <name type="common">Microsphaera multipartita</name>
    <dbReference type="NCBI Taxonomy" id="479431"/>
    <lineage>
        <taxon>Bacteria</taxon>
        <taxon>Bacillati</taxon>
        <taxon>Actinomycetota</taxon>
        <taxon>Actinomycetes</taxon>
        <taxon>Nakamurellales</taxon>
        <taxon>Nakamurellaceae</taxon>
        <taxon>Nakamurella</taxon>
    </lineage>
</organism>
<keyword evidence="8" id="KW-0472">Membrane</keyword>
<evidence type="ECO:0000256" key="5">
    <source>
        <dbReference type="ARBA" id="ARBA00023049"/>
    </source>
</evidence>
<feature type="transmembrane region" description="Helical" evidence="8">
    <location>
        <begin position="50"/>
        <end position="73"/>
    </location>
</feature>
<dbReference type="GO" id="GO:0006508">
    <property type="term" value="P:proteolysis"/>
    <property type="evidence" value="ECO:0007669"/>
    <property type="project" value="UniProtKB-KW"/>
</dbReference>
<evidence type="ECO:0000256" key="2">
    <source>
        <dbReference type="ARBA" id="ARBA00022723"/>
    </source>
</evidence>
<comment type="cofactor">
    <cofactor evidence="6">
        <name>Zn(2+)</name>
        <dbReference type="ChEBI" id="CHEBI:29105"/>
    </cofactor>
    <text evidence="6">Binds 1 zinc ion per subunit.</text>
</comment>
<dbReference type="PANTHER" id="PTHR34978:SF3">
    <property type="entry name" value="SLR0241 PROTEIN"/>
    <property type="match status" value="1"/>
</dbReference>